<dbReference type="RefSeq" id="WP_137636323.1">
    <property type="nucleotide sequence ID" value="NZ_BJDL01000042.1"/>
</dbReference>
<dbReference type="EMBL" id="JBHTOJ010000031">
    <property type="protein sequence ID" value="MFD1421204.1"/>
    <property type="molecule type" value="Genomic_DNA"/>
</dbReference>
<name>A0ABW4C402_9LACO</name>
<organism evidence="2 3">
    <name type="scientific">Lactiplantibacillus songbeiensis</name>
    <dbReference type="NCBI Taxonomy" id="2559920"/>
    <lineage>
        <taxon>Bacteria</taxon>
        <taxon>Bacillati</taxon>
        <taxon>Bacillota</taxon>
        <taxon>Bacilli</taxon>
        <taxon>Lactobacillales</taxon>
        <taxon>Lactobacillaceae</taxon>
        <taxon>Lactiplantibacillus</taxon>
    </lineage>
</organism>
<dbReference type="Proteomes" id="UP001597188">
    <property type="component" value="Unassembled WGS sequence"/>
</dbReference>
<dbReference type="Pfam" id="PF14393">
    <property type="entry name" value="DUF4422"/>
    <property type="match status" value="1"/>
</dbReference>
<proteinExistence type="predicted"/>
<accession>A0ABW4C402</accession>
<reference evidence="3" key="1">
    <citation type="journal article" date="2019" name="Int. J. Syst. Evol. Microbiol.">
        <title>The Global Catalogue of Microorganisms (GCM) 10K type strain sequencing project: providing services to taxonomists for standard genome sequencing and annotation.</title>
        <authorList>
            <consortium name="The Broad Institute Genomics Platform"/>
            <consortium name="The Broad Institute Genome Sequencing Center for Infectious Disease"/>
            <person name="Wu L."/>
            <person name="Ma J."/>
        </authorList>
    </citation>
    <scope>NUCLEOTIDE SEQUENCE [LARGE SCALE GENOMIC DNA]</scope>
    <source>
        <strain evidence="3">CCM 8931</strain>
    </source>
</reference>
<evidence type="ECO:0000259" key="1">
    <source>
        <dbReference type="Pfam" id="PF14393"/>
    </source>
</evidence>
<evidence type="ECO:0000313" key="2">
    <source>
        <dbReference type="EMBL" id="MFD1421204.1"/>
    </source>
</evidence>
<evidence type="ECO:0000313" key="3">
    <source>
        <dbReference type="Proteomes" id="UP001597188"/>
    </source>
</evidence>
<dbReference type="InterPro" id="IPR025536">
    <property type="entry name" value="DUF4422"/>
</dbReference>
<gene>
    <name evidence="2" type="ORF">ACFQ5L_09665</name>
</gene>
<feature type="domain" description="DUF4422" evidence="1">
    <location>
        <begin position="4"/>
        <end position="221"/>
    </location>
</feature>
<protein>
    <submittedName>
        <fullName evidence="2">DUF4422 domain-containing protein</fullName>
    </submittedName>
</protein>
<keyword evidence="3" id="KW-1185">Reference proteome</keyword>
<sequence length="257" mass="30402">MKIKILVAAHKQAKMPTDTELYLPVQVGKALHPELNLPYQSDNDGNNISSKNSSYNELTAVYWAWKNLEADAIGLVHYRRLLSLNHKKDFSTVLSKKQTEKLLQDNDIILPKKRHYFIESNYSHYVHAHHSEPLNQCRRIIVKYYPQYLKAYDAVMKRTSAHMFNIFIMKKPYFDEYCVWMFDVLKKLDDTIDVRDYDAYEARVLGFVSELLLDVWLQKNQYSYKEVNCLFMEKQNWLKKGSSFLIRKLVGFRASKV</sequence>
<comment type="caution">
    <text evidence="2">The sequence shown here is derived from an EMBL/GenBank/DDBJ whole genome shotgun (WGS) entry which is preliminary data.</text>
</comment>